<dbReference type="GO" id="GO:0008233">
    <property type="term" value="F:peptidase activity"/>
    <property type="evidence" value="ECO:0007669"/>
    <property type="project" value="InterPro"/>
</dbReference>
<dbReference type="EMBL" id="LBXN01000060">
    <property type="protein sequence ID" value="KKR31802.1"/>
    <property type="molecule type" value="Genomic_DNA"/>
</dbReference>
<dbReference type="GO" id="GO:0006508">
    <property type="term" value="P:proteolysis"/>
    <property type="evidence" value="ECO:0007669"/>
    <property type="project" value="InterPro"/>
</dbReference>
<dbReference type="GO" id="GO:0005524">
    <property type="term" value="F:ATP binding"/>
    <property type="evidence" value="ECO:0007669"/>
    <property type="project" value="InterPro"/>
</dbReference>
<accession>A0A0G0T1U8</accession>
<dbReference type="AlphaFoldDB" id="A0A0G0T1U8"/>
<reference evidence="2 3" key="1">
    <citation type="journal article" date="2015" name="Nature">
        <title>rRNA introns, odd ribosomes, and small enigmatic genomes across a large radiation of phyla.</title>
        <authorList>
            <person name="Brown C.T."/>
            <person name="Hug L.A."/>
            <person name="Thomas B.C."/>
            <person name="Sharon I."/>
            <person name="Castelle C.J."/>
            <person name="Singh A."/>
            <person name="Wilkins M.J."/>
            <person name="Williams K.H."/>
            <person name="Banfield J.F."/>
        </authorList>
    </citation>
    <scope>NUCLEOTIDE SEQUENCE [LARGE SCALE GENOMIC DNA]</scope>
</reference>
<dbReference type="InterPro" id="IPR005074">
    <property type="entry name" value="Peptidase_C39"/>
</dbReference>
<protein>
    <recommendedName>
        <fullName evidence="1">Peptidase C39 domain-containing protein</fullName>
    </recommendedName>
</protein>
<dbReference type="Gene3D" id="3.90.70.10">
    <property type="entry name" value="Cysteine proteinases"/>
    <property type="match status" value="1"/>
</dbReference>
<name>A0A0G0T1U8_9BACT</name>
<feature type="domain" description="Peptidase C39" evidence="1">
    <location>
        <begin position="13"/>
        <end position="139"/>
    </location>
</feature>
<comment type="caution">
    <text evidence="2">The sequence shown here is derived from an EMBL/GenBank/DDBJ whole genome shotgun (WGS) entry which is preliminary data.</text>
</comment>
<dbReference type="Proteomes" id="UP000034539">
    <property type="component" value="Unassembled WGS sequence"/>
</dbReference>
<proteinExistence type="predicted"/>
<dbReference type="GO" id="GO:0016020">
    <property type="term" value="C:membrane"/>
    <property type="evidence" value="ECO:0007669"/>
    <property type="project" value="InterPro"/>
</dbReference>
<sequence length="156" mass="18375">MKRLNEYIKPYTQRYDWSCGAATLLVCYRTLGIEDYTEEELIKELETSKGGTYWENMKNHPTELGFEVRAEENADLNKLEKVFKKGYPVVAFWMDDRNGFVEPHYSVIKHIDKNKVVLVDTTWGDLIEFTKEEWLTRWDNGEGMKFFMTILPGVSN</sequence>
<gene>
    <name evidence="2" type="ORF">UT63_C0060G0010</name>
</gene>
<evidence type="ECO:0000313" key="3">
    <source>
        <dbReference type="Proteomes" id="UP000034539"/>
    </source>
</evidence>
<evidence type="ECO:0000259" key="1">
    <source>
        <dbReference type="Pfam" id="PF03412"/>
    </source>
</evidence>
<organism evidence="2 3">
    <name type="scientific">Candidatus Gottesmanbacteria bacterium GW2011_GWC2_39_8</name>
    <dbReference type="NCBI Taxonomy" id="1618450"/>
    <lineage>
        <taxon>Bacteria</taxon>
        <taxon>Candidatus Gottesmaniibacteriota</taxon>
    </lineage>
</organism>
<dbReference type="Pfam" id="PF03412">
    <property type="entry name" value="Peptidase_C39"/>
    <property type="match status" value="1"/>
</dbReference>
<evidence type="ECO:0000313" key="2">
    <source>
        <dbReference type="EMBL" id="KKR31802.1"/>
    </source>
</evidence>